<reference evidence="12 13" key="1">
    <citation type="submission" date="2019-08" db="EMBL/GenBank/DDBJ databases">
        <title>In-depth cultivation of the pig gut microbiome towards novel bacterial diversity and tailored functional studies.</title>
        <authorList>
            <person name="Wylensek D."/>
            <person name="Hitch T.C.A."/>
            <person name="Clavel T."/>
        </authorList>
    </citation>
    <scope>NUCLEOTIDE SEQUENCE [LARGE SCALE GENOMIC DNA]</scope>
    <source>
        <strain evidence="12 13">BBE-744-WT-12</strain>
    </source>
</reference>
<comment type="similarity">
    <text evidence="3 8">Belongs to the aldose epimerase family.</text>
</comment>
<feature type="binding site" evidence="10">
    <location>
        <position position="242"/>
    </location>
    <ligand>
        <name>beta-D-galactose</name>
        <dbReference type="ChEBI" id="CHEBI:27667"/>
    </ligand>
</feature>
<dbReference type="InterPro" id="IPR015443">
    <property type="entry name" value="Aldose_1-epimerase"/>
</dbReference>
<dbReference type="SUPFAM" id="SSF74650">
    <property type="entry name" value="Galactose mutarotase-like"/>
    <property type="match status" value="1"/>
</dbReference>
<comment type="pathway">
    <text evidence="2 8">Carbohydrate metabolism; hexose metabolism.</text>
</comment>
<dbReference type="UniPathway" id="UPA00242"/>
<dbReference type="InterPro" id="IPR011013">
    <property type="entry name" value="Gal_mutarotase_sf_dom"/>
</dbReference>
<dbReference type="Proteomes" id="UP000435649">
    <property type="component" value="Unassembled WGS sequence"/>
</dbReference>
<dbReference type="GO" id="GO:0033499">
    <property type="term" value="P:galactose catabolic process via UDP-galactose, Leloir pathway"/>
    <property type="evidence" value="ECO:0007669"/>
    <property type="project" value="TreeGrafter"/>
</dbReference>
<dbReference type="PIRSF" id="PIRSF005096">
    <property type="entry name" value="GALM"/>
    <property type="match status" value="1"/>
</dbReference>
<dbReference type="GO" id="GO:0006006">
    <property type="term" value="P:glucose metabolic process"/>
    <property type="evidence" value="ECO:0007669"/>
    <property type="project" value="TreeGrafter"/>
</dbReference>
<evidence type="ECO:0000313" key="13">
    <source>
        <dbReference type="Proteomes" id="UP000435649"/>
    </source>
</evidence>
<accession>A0A844FXQ3</accession>
<dbReference type="InterPro" id="IPR047215">
    <property type="entry name" value="Galactose_mutarotase-like"/>
</dbReference>
<evidence type="ECO:0000256" key="2">
    <source>
        <dbReference type="ARBA" id="ARBA00005028"/>
    </source>
</evidence>
<dbReference type="EMBL" id="VUNS01000002">
    <property type="protein sequence ID" value="MST96050.1"/>
    <property type="molecule type" value="Genomic_DNA"/>
</dbReference>
<evidence type="ECO:0000256" key="8">
    <source>
        <dbReference type="PIRNR" id="PIRNR005096"/>
    </source>
</evidence>
<comment type="catalytic activity">
    <reaction evidence="1 8">
        <text>alpha-D-glucose = beta-D-glucose</text>
        <dbReference type="Rhea" id="RHEA:10264"/>
        <dbReference type="ChEBI" id="CHEBI:15903"/>
        <dbReference type="ChEBI" id="CHEBI:17925"/>
        <dbReference type="EC" id="5.1.3.3"/>
    </reaction>
</comment>
<keyword evidence="7 8" id="KW-0119">Carbohydrate metabolism</keyword>
<feature type="active site" description="Proton donor" evidence="9">
    <location>
        <position position="176"/>
    </location>
</feature>
<evidence type="ECO:0000256" key="7">
    <source>
        <dbReference type="ARBA" id="ARBA00023277"/>
    </source>
</evidence>
<dbReference type="NCBIfam" id="NF008277">
    <property type="entry name" value="PRK11055.1"/>
    <property type="match status" value="1"/>
</dbReference>
<evidence type="ECO:0000313" key="12">
    <source>
        <dbReference type="EMBL" id="MST96050.1"/>
    </source>
</evidence>
<keyword evidence="6 8" id="KW-0413">Isomerase</keyword>
<comment type="caution">
    <text evidence="12">The sequence shown here is derived from an EMBL/GenBank/DDBJ whole genome shotgun (WGS) entry which is preliminary data.</text>
</comment>
<name>A0A844FXQ3_9BACT</name>
<dbReference type="GO" id="GO:0030246">
    <property type="term" value="F:carbohydrate binding"/>
    <property type="evidence" value="ECO:0007669"/>
    <property type="project" value="InterPro"/>
</dbReference>
<gene>
    <name evidence="12" type="ORF">FYJ85_03195</name>
</gene>
<evidence type="ECO:0000256" key="3">
    <source>
        <dbReference type="ARBA" id="ARBA00006206"/>
    </source>
</evidence>
<feature type="binding site" evidence="11">
    <location>
        <begin position="78"/>
        <end position="79"/>
    </location>
    <ligand>
        <name>beta-D-galactose</name>
        <dbReference type="ChEBI" id="CHEBI:27667"/>
    </ligand>
</feature>
<dbReference type="Gene3D" id="2.70.98.10">
    <property type="match status" value="1"/>
</dbReference>
<dbReference type="InterPro" id="IPR008183">
    <property type="entry name" value="Aldose_1/G6P_1-epimerase"/>
</dbReference>
<evidence type="ECO:0000256" key="10">
    <source>
        <dbReference type="PIRSR" id="PIRSR005096-2"/>
    </source>
</evidence>
<dbReference type="PANTHER" id="PTHR10091:SF0">
    <property type="entry name" value="GALACTOSE MUTAROTASE"/>
    <property type="match status" value="1"/>
</dbReference>
<dbReference type="InterPro" id="IPR014718">
    <property type="entry name" value="GH-type_carb-bd"/>
</dbReference>
<dbReference type="Pfam" id="PF01263">
    <property type="entry name" value="Aldose_epim"/>
    <property type="match status" value="1"/>
</dbReference>
<dbReference type="PANTHER" id="PTHR10091">
    <property type="entry name" value="ALDOSE-1-EPIMERASE"/>
    <property type="match status" value="1"/>
</dbReference>
<evidence type="ECO:0000256" key="4">
    <source>
        <dbReference type="ARBA" id="ARBA00013185"/>
    </source>
</evidence>
<dbReference type="AlphaFoldDB" id="A0A844FXQ3"/>
<evidence type="ECO:0000256" key="1">
    <source>
        <dbReference type="ARBA" id="ARBA00001614"/>
    </source>
</evidence>
<protein>
    <recommendedName>
        <fullName evidence="5 8">Aldose 1-epimerase</fullName>
        <ecNumber evidence="4 8">5.1.3.3</ecNumber>
    </recommendedName>
</protein>
<evidence type="ECO:0000256" key="11">
    <source>
        <dbReference type="PIRSR" id="PIRSR005096-3"/>
    </source>
</evidence>
<keyword evidence="13" id="KW-1185">Reference proteome</keyword>
<evidence type="ECO:0000256" key="9">
    <source>
        <dbReference type="PIRSR" id="PIRSR005096-1"/>
    </source>
</evidence>
<dbReference type="InterPro" id="IPR018052">
    <property type="entry name" value="Ald1_epimerase_CS"/>
</dbReference>
<evidence type="ECO:0000256" key="6">
    <source>
        <dbReference type="ARBA" id="ARBA00023235"/>
    </source>
</evidence>
<organism evidence="12 13">
    <name type="scientific">Victivallis lenta</name>
    <dbReference type="NCBI Taxonomy" id="2606640"/>
    <lineage>
        <taxon>Bacteria</taxon>
        <taxon>Pseudomonadati</taxon>
        <taxon>Lentisphaerota</taxon>
        <taxon>Lentisphaeria</taxon>
        <taxon>Victivallales</taxon>
        <taxon>Victivallaceae</taxon>
        <taxon>Victivallis</taxon>
    </lineage>
</organism>
<sequence length="344" mass="37353">MVVKDFFKTPDGRTAKLYRLRNSSGFGADITDFGGAVVSIWAPDRDGRMTDVLLGFGNPADYIENGPFFGAVIGRVANRIAGGRFTLDGKEYELALNDSNGKNTLHGGDCWGRRLWKADVIDNTMLALRLTSPDGDAGFPGEVEATLVYMVTEANELILDYTATSDRPTVVSMTNHAYFNLSGESAGNCLDHRVQLRADRRTEVDEFLAPTGSCPPVAGTPYDLNAGKSFRQIFADLPCGFDDNFVLGDVDGVMKRDVAVVSSDTTGIEVRVSTSAPGIQFYMGYFLDGTAVGKNGGGYPQFGAFCLETQLWPDAVHHSEFPSARLEPGRPYKQTTVYQFGIAE</sequence>
<feature type="active site" description="Proton acceptor" evidence="9">
    <location>
        <position position="308"/>
    </location>
</feature>
<dbReference type="GO" id="GO:0004034">
    <property type="term" value="F:aldose 1-epimerase activity"/>
    <property type="evidence" value="ECO:0007669"/>
    <property type="project" value="UniProtKB-EC"/>
</dbReference>
<dbReference type="EC" id="5.1.3.3" evidence="4 8"/>
<dbReference type="PROSITE" id="PS00545">
    <property type="entry name" value="ALDOSE_1_EPIMERASE"/>
    <property type="match status" value="1"/>
</dbReference>
<dbReference type="CDD" id="cd09019">
    <property type="entry name" value="galactose_mutarotase_like"/>
    <property type="match status" value="1"/>
</dbReference>
<proteinExistence type="inferred from homology"/>
<dbReference type="RefSeq" id="WP_154416972.1">
    <property type="nucleotide sequence ID" value="NZ_VUNS01000002.1"/>
</dbReference>
<feature type="binding site" evidence="11">
    <location>
        <begin position="176"/>
        <end position="178"/>
    </location>
    <ligand>
        <name>beta-D-galactose</name>
        <dbReference type="ChEBI" id="CHEBI:27667"/>
    </ligand>
</feature>
<evidence type="ECO:0000256" key="5">
    <source>
        <dbReference type="ARBA" id="ARBA00014165"/>
    </source>
</evidence>